<evidence type="ECO:0000313" key="2">
    <source>
        <dbReference type="Proteomes" id="UP000183223"/>
    </source>
</evidence>
<gene>
    <name evidence="1" type="ORF">SAMN02982990_02012</name>
</gene>
<protein>
    <submittedName>
        <fullName evidence="1">Uncharacterized protein</fullName>
    </submittedName>
</protein>
<evidence type="ECO:0000313" key="1">
    <source>
        <dbReference type="EMBL" id="SCZ63089.1"/>
    </source>
</evidence>
<organism evidence="1 2">
    <name type="scientific">Photorhabdus luminescens</name>
    <name type="common">Xenorhabdus luminescens</name>
    <dbReference type="NCBI Taxonomy" id="29488"/>
    <lineage>
        <taxon>Bacteria</taxon>
        <taxon>Pseudomonadati</taxon>
        <taxon>Pseudomonadota</taxon>
        <taxon>Gammaproteobacteria</taxon>
        <taxon>Enterobacterales</taxon>
        <taxon>Morganellaceae</taxon>
        <taxon>Photorhabdus</taxon>
    </lineage>
</organism>
<accession>A0A1G5QPQ0</accession>
<dbReference type="EMBL" id="FMWJ01000007">
    <property type="protein sequence ID" value="SCZ63089.1"/>
    <property type="molecule type" value="Genomic_DNA"/>
</dbReference>
<proteinExistence type="predicted"/>
<reference evidence="2" key="1">
    <citation type="submission" date="2016-10" db="EMBL/GenBank/DDBJ databases">
        <authorList>
            <person name="Varghese N."/>
            <person name="Submissions S."/>
        </authorList>
    </citation>
    <scope>NUCLEOTIDE SEQUENCE [LARGE SCALE GENOMIC DNA]</scope>
    <source>
        <strain evidence="2">ATCC 29999</strain>
    </source>
</reference>
<name>A0A1G5QPQ0_PHOLU</name>
<dbReference type="Proteomes" id="UP000183223">
    <property type="component" value="Unassembled WGS sequence"/>
</dbReference>
<dbReference type="AlphaFoldDB" id="A0A1G5QPQ0"/>
<keyword evidence="2" id="KW-1185">Reference proteome</keyword>
<sequence length="78" mass="8930">MVDADRYRNPDEDLPLDFDTNRISITPLDLQQEPMNLAHLKREITGRWPMTSLKKSSALSLNSICSTKLEASLKKQRS</sequence>